<feature type="transmembrane region" description="Helical" evidence="8">
    <location>
        <begin position="519"/>
        <end position="537"/>
    </location>
</feature>
<evidence type="ECO:0000256" key="3">
    <source>
        <dbReference type="ARBA" id="ARBA00022448"/>
    </source>
</evidence>
<dbReference type="AlphaFoldDB" id="A0A2U8E730"/>
<feature type="transmembrane region" description="Helical" evidence="8">
    <location>
        <begin position="650"/>
        <end position="670"/>
    </location>
</feature>
<dbReference type="Pfam" id="PF02554">
    <property type="entry name" value="CstA"/>
    <property type="match status" value="1"/>
</dbReference>
<accession>A0A2U8E730</accession>
<dbReference type="EMBL" id="CP023004">
    <property type="protein sequence ID" value="AWI10525.1"/>
    <property type="molecule type" value="Genomic_DNA"/>
</dbReference>
<feature type="transmembrane region" description="Helical" evidence="8">
    <location>
        <begin position="269"/>
        <end position="289"/>
    </location>
</feature>
<dbReference type="PANTHER" id="PTHR30252">
    <property type="entry name" value="INNER MEMBRANE PEPTIDE TRANSPORTER"/>
    <property type="match status" value="1"/>
</dbReference>
<evidence type="ECO:0000256" key="2">
    <source>
        <dbReference type="ARBA" id="ARBA00007755"/>
    </source>
</evidence>
<sequence length="693" mass="73685">MNNTPEQSKTKTGRPRLSPLAILAWAVVAVLLGISASIIALARGEPINAIWIVIASVCVFALAYRFHSSWLMAKVLTLDDMRATPAVAKSDGHDFVRTHKWVVFGHHFAAIAGPGPLVGPVLAAQFGYLPGLLWILVGATLGGAVHDSLILFCSIRRGGKSLGQMVRDEVGTFAGVVALISTVAILIIIIAVLSLVVVKALAESPWGLFTILATIPIAMVMGVGLKSGKVHVGAVSVFGVVMLILSVFAGKWIQGTALEGWLTLGGVPLAWGIMGYGLLASVLPVWLLLAPRDYLSTFMKIGAVAMLGVAIVFLAPTLHMPALTKFTDGTGPVFAGKVFPFCFITIACAAISGFHALISSGTTPKLLARERDIRVVGYGAMITEMLVGVMALVAACAMQPGEYFSINMTGTAAEVTSKVTELGFPVSEEQMAKLASDVGEKTMIGRAGGAPTFAVGMARIFSNVFKDPTAMSLWYHFAIMFEALFILTTIDAGTRVGRFLVQDLLGSVWKPLGNTKSSAANWAASVLFVAAWGWFLYQGVVDPHGGINSLWPIFGVANQLLAVISLSLGATVLIKMGRARYVWVAFLPLAWLLSVTMTAGWQKIFAADPRLGFLSAARGLNEKIAAGIGSPEQVAIWKHLIFNNYVNTGVTAIFMVLVLLIVGASARCWWLMLVKGQKLPLHEDSRVEVAAEG</sequence>
<feature type="transmembrane region" description="Helical" evidence="8">
    <location>
        <begin position="49"/>
        <end position="67"/>
    </location>
</feature>
<keyword evidence="7 8" id="KW-0472">Membrane</keyword>
<protein>
    <submittedName>
        <fullName evidence="10">Carbon starvation protein A</fullName>
    </submittedName>
</protein>
<evidence type="ECO:0000259" key="9">
    <source>
        <dbReference type="Pfam" id="PF02554"/>
    </source>
</evidence>
<dbReference type="InterPro" id="IPR003706">
    <property type="entry name" value="CstA_N"/>
</dbReference>
<keyword evidence="5 8" id="KW-0812">Transmembrane</keyword>
<dbReference type="OrthoDB" id="9761224at2"/>
<dbReference type="KEGG" id="elut:CKA38_04905"/>
<feature type="transmembrane region" description="Helical" evidence="8">
    <location>
        <begin position="301"/>
        <end position="318"/>
    </location>
</feature>
<keyword evidence="3" id="KW-0813">Transport</keyword>
<dbReference type="GO" id="GO:0009267">
    <property type="term" value="P:cellular response to starvation"/>
    <property type="evidence" value="ECO:0007669"/>
    <property type="project" value="InterPro"/>
</dbReference>
<gene>
    <name evidence="10" type="ORF">CKA38_04905</name>
</gene>
<name>A0A2U8E730_9BACT</name>
<reference evidence="10 11" key="1">
    <citation type="journal article" date="2018" name="Syst. Appl. Microbiol.">
        <title>Ereboglobus luteus gen. nov. sp. nov. from cockroach guts, and new insights into the oxygen relationship of the genera Opitutus and Didymococcus (Verrucomicrobia: Opitutaceae).</title>
        <authorList>
            <person name="Tegtmeier D."/>
            <person name="Belitz A."/>
            <person name="Radek R."/>
            <person name="Heimerl T."/>
            <person name="Brune A."/>
        </authorList>
    </citation>
    <scope>NUCLEOTIDE SEQUENCE [LARGE SCALE GENOMIC DNA]</scope>
    <source>
        <strain evidence="10 11">Ho45</strain>
    </source>
</reference>
<keyword evidence="11" id="KW-1185">Reference proteome</keyword>
<feature type="transmembrane region" description="Helical" evidence="8">
    <location>
        <begin position="378"/>
        <end position="400"/>
    </location>
</feature>
<evidence type="ECO:0000256" key="5">
    <source>
        <dbReference type="ARBA" id="ARBA00022692"/>
    </source>
</evidence>
<evidence type="ECO:0000256" key="7">
    <source>
        <dbReference type="ARBA" id="ARBA00023136"/>
    </source>
</evidence>
<keyword evidence="4" id="KW-1003">Cell membrane</keyword>
<feature type="transmembrane region" description="Helical" evidence="8">
    <location>
        <begin position="230"/>
        <end position="249"/>
    </location>
</feature>
<comment type="similarity">
    <text evidence="2">Belongs to the peptide transporter carbon starvation (CstA) (TC 2.A.114) family.</text>
</comment>
<comment type="subcellular location">
    <subcellularLocation>
        <location evidence="1">Cell membrane</location>
        <topology evidence="1">Multi-pass membrane protein</topology>
    </subcellularLocation>
</comment>
<keyword evidence="6 8" id="KW-1133">Transmembrane helix</keyword>
<evidence type="ECO:0000313" key="11">
    <source>
        <dbReference type="Proteomes" id="UP000244896"/>
    </source>
</evidence>
<feature type="transmembrane region" description="Helical" evidence="8">
    <location>
        <begin position="473"/>
        <end position="490"/>
    </location>
</feature>
<feature type="transmembrane region" description="Helical" evidence="8">
    <location>
        <begin position="132"/>
        <end position="152"/>
    </location>
</feature>
<organism evidence="10 11">
    <name type="scientific">Ereboglobus luteus</name>
    <dbReference type="NCBI Taxonomy" id="1796921"/>
    <lineage>
        <taxon>Bacteria</taxon>
        <taxon>Pseudomonadati</taxon>
        <taxon>Verrucomicrobiota</taxon>
        <taxon>Opitutia</taxon>
        <taxon>Opitutales</taxon>
        <taxon>Opitutaceae</taxon>
        <taxon>Ereboglobus</taxon>
    </lineage>
</organism>
<feature type="domain" description="CstA N-terminal" evidence="9">
    <location>
        <begin position="48"/>
        <end position="599"/>
    </location>
</feature>
<dbReference type="GO" id="GO:0005886">
    <property type="term" value="C:plasma membrane"/>
    <property type="evidence" value="ECO:0007669"/>
    <property type="project" value="UniProtKB-SubCell"/>
</dbReference>
<feature type="transmembrane region" description="Helical" evidence="8">
    <location>
        <begin position="549"/>
        <end position="574"/>
    </location>
</feature>
<evidence type="ECO:0000256" key="8">
    <source>
        <dbReference type="SAM" id="Phobius"/>
    </source>
</evidence>
<feature type="transmembrane region" description="Helical" evidence="8">
    <location>
        <begin position="338"/>
        <end position="358"/>
    </location>
</feature>
<feature type="transmembrane region" description="Helical" evidence="8">
    <location>
        <begin position="581"/>
        <end position="601"/>
    </location>
</feature>
<proteinExistence type="inferred from homology"/>
<evidence type="ECO:0000256" key="6">
    <source>
        <dbReference type="ARBA" id="ARBA00022989"/>
    </source>
</evidence>
<feature type="transmembrane region" description="Helical" evidence="8">
    <location>
        <begin position="20"/>
        <end position="42"/>
    </location>
</feature>
<feature type="transmembrane region" description="Helical" evidence="8">
    <location>
        <begin position="204"/>
        <end position="223"/>
    </location>
</feature>
<evidence type="ECO:0000256" key="1">
    <source>
        <dbReference type="ARBA" id="ARBA00004651"/>
    </source>
</evidence>
<evidence type="ECO:0000313" key="10">
    <source>
        <dbReference type="EMBL" id="AWI10525.1"/>
    </source>
</evidence>
<evidence type="ECO:0000256" key="4">
    <source>
        <dbReference type="ARBA" id="ARBA00022475"/>
    </source>
</evidence>
<dbReference type="RefSeq" id="WP_108826423.1">
    <property type="nucleotide sequence ID" value="NZ_CP023004.1"/>
</dbReference>
<dbReference type="InterPro" id="IPR051605">
    <property type="entry name" value="CstA"/>
</dbReference>
<dbReference type="Proteomes" id="UP000244896">
    <property type="component" value="Chromosome"/>
</dbReference>
<dbReference type="PANTHER" id="PTHR30252:SF3">
    <property type="entry name" value="PYRUVATE_PROTON SYMPORTER BTST"/>
    <property type="match status" value="1"/>
</dbReference>
<feature type="transmembrane region" description="Helical" evidence="8">
    <location>
        <begin position="173"/>
        <end position="198"/>
    </location>
</feature>